<keyword evidence="2" id="KW-0472">Membrane</keyword>
<comment type="caution">
    <text evidence="3">The sequence shown here is derived from an EMBL/GenBank/DDBJ whole genome shotgun (WGS) entry which is preliminary data.</text>
</comment>
<feature type="region of interest" description="Disordered" evidence="1">
    <location>
        <begin position="77"/>
        <end position="106"/>
    </location>
</feature>
<keyword evidence="2" id="KW-0812">Transmembrane</keyword>
<sequence>MVSERRDAPSVLPAVARPASSYEPVEAEVRPVDVDLEEPAPARRVSVTAPPGSAPGMSLRVEVDGLESQVPIPAGVRPGDAFEAEIPGAAPPSSSRTASPPTRRSVALAPSAECDRAIAALDGARLVSVAERGGPAPAPHLTLAEQKLVNYRWSIKCFALVDVLDTFLTCLGPVGDWGPVALFFILGPICGYFGARQLDHRKATIYLAFCLLKSLYVLVLFAVYATNALYLLVLAVQLWVTNIVYKFWKLLGSVSSARAKQLTPDEYARGPRWQNKSSNCTLEAQGRVVRYAAGGKAPALAEIDVDGGRCELEVLDCGFALGFGALVPNGPCAALAAGQLPHCFGGGCLLRESGDWIAGGRAVASTGESYETFRDGDVVVLTLRGSELSIKRVRPACGGAVVTELGAVAQATAGPLRPYVFLRGLEGAAVALRARRGPWRAAGGDRAAYPAAFHGAALALDEAATAKVGFSFPAELLEAVLAFNDWCDFY</sequence>
<name>A0ABR1G3I1_AURAN</name>
<evidence type="ECO:0000313" key="4">
    <source>
        <dbReference type="Proteomes" id="UP001363151"/>
    </source>
</evidence>
<evidence type="ECO:0000313" key="3">
    <source>
        <dbReference type="EMBL" id="KAK7247703.1"/>
    </source>
</evidence>
<protein>
    <submittedName>
        <fullName evidence="3">Cobalamin synthase</fullName>
    </submittedName>
</protein>
<accession>A0ABR1G3I1</accession>
<evidence type="ECO:0000256" key="1">
    <source>
        <dbReference type="SAM" id="MobiDB-lite"/>
    </source>
</evidence>
<keyword evidence="4" id="KW-1185">Reference proteome</keyword>
<reference evidence="3 4" key="1">
    <citation type="submission" date="2024-03" db="EMBL/GenBank/DDBJ databases">
        <title>Aureococcus anophagefferens CCMP1851 and Kratosvirus quantuckense: Draft genome of a second virus-susceptible host strain in the model system.</title>
        <authorList>
            <person name="Chase E."/>
            <person name="Truchon A.R."/>
            <person name="Schepens W."/>
            <person name="Wilhelm S.W."/>
        </authorList>
    </citation>
    <scope>NUCLEOTIDE SEQUENCE [LARGE SCALE GENOMIC DNA]</scope>
    <source>
        <strain evidence="3 4">CCMP1851</strain>
    </source>
</reference>
<dbReference type="EMBL" id="JBBJCI010000129">
    <property type="protein sequence ID" value="KAK7247703.1"/>
    <property type="molecule type" value="Genomic_DNA"/>
</dbReference>
<dbReference type="Proteomes" id="UP001363151">
    <property type="component" value="Unassembled WGS sequence"/>
</dbReference>
<proteinExistence type="predicted"/>
<feature type="compositionally biased region" description="Low complexity" evidence="1">
    <location>
        <begin position="91"/>
        <end position="105"/>
    </location>
</feature>
<feature type="region of interest" description="Disordered" evidence="1">
    <location>
        <begin position="1"/>
        <end position="56"/>
    </location>
</feature>
<evidence type="ECO:0000256" key="2">
    <source>
        <dbReference type="SAM" id="Phobius"/>
    </source>
</evidence>
<organism evidence="3 4">
    <name type="scientific">Aureococcus anophagefferens</name>
    <name type="common">Harmful bloom alga</name>
    <dbReference type="NCBI Taxonomy" id="44056"/>
    <lineage>
        <taxon>Eukaryota</taxon>
        <taxon>Sar</taxon>
        <taxon>Stramenopiles</taxon>
        <taxon>Ochrophyta</taxon>
        <taxon>Pelagophyceae</taxon>
        <taxon>Pelagomonadales</taxon>
        <taxon>Pelagomonadaceae</taxon>
        <taxon>Aureococcus</taxon>
    </lineage>
</organism>
<gene>
    <name evidence="3" type="ORF">SO694_00124078</name>
</gene>
<feature type="transmembrane region" description="Helical" evidence="2">
    <location>
        <begin position="177"/>
        <end position="195"/>
    </location>
</feature>
<keyword evidence="2" id="KW-1133">Transmembrane helix</keyword>